<dbReference type="InterPro" id="IPR006551">
    <property type="entry name" value="Polynucleotide_phosphatase"/>
</dbReference>
<evidence type="ECO:0000313" key="1">
    <source>
        <dbReference type="EMBL" id="KAJ3052725.1"/>
    </source>
</evidence>
<comment type="caution">
    <text evidence="1">The sequence shown here is derived from an EMBL/GenBank/DDBJ whole genome shotgun (WGS) entry which is preliminary data.</text>
</comment>
<dbReference type="InterPro" id="IPR006549">
    <property type="entry name" value="HAD-SF_hydro_IIIA"/>
</dbReference>
<name>A0AAD5X6Q2_9FUNG</name>
<dbReference type="GO" id="GO:0003690">
    <property type="term" value="F:double-stranded DNA binding"/>
    <property type="evidence" value="ECO:0007669"/>
    <property type="project" value="TreeGrafter"/>
</dbReference>
<feature type="non-terminal residue" evidence="1">
    <location>
        <position position="409"/>
    </location>
</feature>
<dbReference type="InterPro" id="IPR023214">
    <property type="entry name" value="HAD_sf"/>
</dbReference>
<dbReference type="AlphaFoldDB" id="A0AAD5X6Q2"/>
<sequence length="409" mass="44642">MTTSTTEVTVTSEVVSTTTTTTTTNSSSTITPIHPFFAKRSTAGSRPSTAGKLITWSKDHSVLVGTYQTQVPSTKIAAFDFDHTIATVRGTHAHPKGGDDWAFFHQSIPSRLQELHQQGYRIVIMSNQKGIEAADPKSKGRKTAFLGRIENVIRAVDAFTTKAGTEPIPILVFGATADDWFRKPRPGMWELFEAKYNEDVVVDRNASFYVGDAAGRPHGWIPGYKKDHSEADLKLAANVGCTYHTPEHFFHPPAKVLKYPPVPVPSFQPREALNLSNTTPPSLHSPPAQTTLPELLILVGSPASGKSSYVKTHLLPAGYVHVNQDTLKTREACLKATHLALSSSKSVVIDNTNPEIATRKMYIHVAQKINPSIPVDCVYFTAGDEVCLHNNAYRQFGEPRARSGGDEGG</sequence>
<accession>A0AAD5X6Q2</accession>
<dbReference type="SUPFAM" id="SSF56784">
    <property type="entry name" value="HAD-like"/>
    <property type="match status" value="1"/>
</dbReference>
<keyword evidence="2" id="KW-1185">Reference proteome</keyword>
<dbReference type="PANTHER" id="PTHR12083">
    <property type="entry name" value="BIFUNCTIONAL POLYNUCLEOTIDE PHOSPHATASE/KINASE"/>
    <property type="match status" value="1"/>
</dbReference>
<dbReference type="GO" id="GO:0046403">
    <property type="term" value="F:polynucleotide 3'-phosphatase activity"/>
    <property type="evidence" value="ECO:0007669"/>
    <property type="project" value="TreeGrafter"/>
</dbReference>
<dbReference type="GO" id="GO:0006281">
    <property type="term" value="P:DNA repair"/>
    <property type="evidence" value="ECO:0007669"/>
    <property type="project" value="TreeGrafter"/>
</dbReference>
<dbReference type="InterPro" id="IPR013954">
    <property type="entry name" value="PNK3P"/>
</dbReference>
<dbReference type="Gene3D" id="3.40.50.300">
    <property type="entry name" value="P-loop containing nucleotide triphosphate hydrolases"/>
    <property type="match status" value="1"/>
</dbReference>
<dbReference type="Gene3D" id="3.40.50.1000">
    <property type="entry name" value="HAD superfamily/HAD-like"/>
    <property type="match status" value="1"/>
</dbReference>
<dbReference type="Pfam" id="PF08645">
    <property type="entry name" value="PNK3P"/>
    <property type="match status" value="1"/>
</dbReference>
<dbReference type="GO" id="GO:0046404">
    <property type="term" value="F:ATP-dependent polydeoxyribonucleotide 5'-hydroxyl-kinase activity"/>
    <property type="evidence" value="ECO:0007669"/>
    <property type="project" value="TreeGrafter"/>
</dbReference>
<proteinExistence type="predicted"/>
<gene>
    <name evidence="1" type="ORF">HK097_005817</name>
</gene>
<dbReference type="Proteomes" id="UP001212841">
    <property type="component" value="Unassembled WGS sequence"/>
</dbReference>
<dbReference type="NCBIfam" id="TIGR01664">
    <property type="entry name" value="DNA-3'-Pase"/>
    <property type="match status" value="1"/>
</dbReference>
<dbReference type="InterPro" id="IPR036412">
    <property type="entry name" value="HAD-like_sf"/>
</dbReference>
<dbReference type="PANTHER" id="PTHR12083:SF9">
    <property type="entry name" value="BIFUNCTIONAL POLYNUCLEOTIDE PHOSPHATASE_KINASE"/>
    <property type="match status" value="1"/>
</dbReference>
<organism evidence="1 2">
    <name type="scientific">Rhizophlyctis rosea</name>
    <dbReference type="NCBI Taxonomy" id="64517"/>
    <lineage>
        <taxon>Eukaryota</taxon>
        <taxon>Fungi</taxon>
        <taxon>Fungi incertae sedis</taxon>
        <taxon>Chytridiomycota</taxon>
        <taxon>Chytridiomycota incertae sedis</taxon>
        <taxon>Chytridiomycetes</taxon>
        <taxon>Rhizophlyctidales</taxon>
        <taxon>Rhizophlyctidaceae</taxon>
        <taxon>Rhizophlyctis</taxon>
    </lineage>
</organism>
<dbReference type="NCBIfam" id="TIGR01662">
    <property type="entry name" value="HAD-SF-IIIA"/>
    <property type="match status" value="1"/>
</dbReference>
<dbReference type="Pfam" id="PF13671">
    <property type="entry name" value="AAA_33"/>
    <property type="match status" value="1"/>
</dbReference>
<dbReference type="SUPFAM" id="SSF52540">
    <property type="entry name" value="P-loop containing nucleoside triphosphate hydrolases"/>
    <property type="match status" value="1"/>
</dbReference>
<dbReference type="InterPro" id="IPR027417">
    <property type="entry name" value="P-loop_NTPase"/>
</dbReference>
<protein>
    <submittedName>
        <fullName evidence="1">Uncharacterized protein</fullName>
    </submittedName>
</protein>
<evidence type="ECO:0000313" key="2">
    <source>
        <dbReference type="Proteomes" id="UP001212841"/>
    </source>
</evidence>
<dbReference type="EMBL" id="JADGJD010000272">
    <property type="protein sequence ID" value="KAJ3052725.1"/>
    <property type="molecule type" value="Genomic_DNA"/>
</dbReference>
<reference evidence="1" key="1">
    <citation type="submission" date="2020-05" db="EMBL/GenBank/DDBJ databases">
        <title>Phylogenomic resolution of chytrid fungi.</title>
        <authorList>
            <person name="Stajich J.E."/>
            <person name="Amses K."/>
            <person name="Simmons R."/>
            <person name="Seto K."/>
            <person name="Myers J."/>
            <person name="Bonds A."/>
            <person name="Quandt C.A."/>
            <person name="Barry K."/>
            <person name="Liu P."/>
            <person name="Grigoriev I."/>
            <person name="Longcore J.E."/>
            <person name="James T.Y."/>
        </authorList>
    </citation>
    <scope>NUCLEOTIDE SEQUENCE</scope>
    <source>
        <strain evidence="1">JEL0318</strain>
    </source>
</reference>